<dbReference type="Gene3D" id="3.90.190.20">
    <property type="entry name" value="Mur ligase, C-terminal domain"/>
    <property type="match status" value="1"/>
</dbReference>
<dbReference type="EMBL" id="MFBE01000005">
    <property type="protein sequence ID" value="OGD92017.1"/>
    <property type="molecule type" value="Genomic_DNA"/>
</dbReference>
<evidence type="ECO:0008006" key="5">
    <source>
        <dbReference type="Google" id="ProtNLM"/>
    </source>
</evidence>
<name>A0A1F5GJP7_9BACT</name>
<dbReference type="Pfam" id="PF08245">
    <property type="entry name" value="Mur_ligase_M"/>
    <property type="match status" value="1"/>
</dbReference>
<dbReference type="GO" id="GO:0005524">
    <property type="term" value="F:ATP binding"/>
    <property type="evidence" value="ECO:0007669"/>
    <property type="project" value="InterPro"/>
</dbReference>
<reference evidence="3 4" key="1">
    <citation type="journal article" date="2016" name="Nat. Commun.">
        <title>Thousands of microbial genomes shed light on interconnected biogeochemical processes in an aquifer system.</title>
        <authorList>
            <person name="Anantharaman K."/>
            <person name="Brown C.T."/>
            <person name="Hug L.A."/>
            <person name="Sharon I."/>
            <person name="Castelle C.J."/>
            <person name="Probst A.J."/>
            <person name="Thomas B.C."/>
            <person name="Singh A."/>
            <person name="Wilkins M.J."/>
            <person name="Karaoz U."/>
            <person name="Brodie E.L."/>
            <person name="Williams K.H."/>
            <person name="Hubbard S.S."/>
            <person name="Banfield J.F."/>
        </authorList>
    </citation>
    <scope>NUCLEOTIDE SEQUENCE [LARGE SCALE GENOMIC DNA]</scope>
</reference>
<dbReference type="InterPro" id="IPR004101">
    <property type="entry name" value="Mur_ligase_C"/>
</dbReference>
<sequence>MWQQIKNIYHLAQALLACVYYGFPSKKLIVIGVTGTDGKTTTAHMIYEILRRASKKVALISSVHAAIGEKVYDTGFHVTTPDPIALQRFLKKIVDSGSDYAVIEVTSHGLDQNRVFGIKFEVGVLTNITHEHLDYHKTYDNYIAAKAKLFKNVRYSILNADDASFAKIKRLASGKIIAYSLKKSADFNLKNLPIKLAIDGDYNFSNALAAAAVTSVLGIKESTILKTLSQFKGVVGRMESVDLGQDFEVIVDFAHTPNALEQAFKTLKSKIQDPQAKLIVVFGAAGLRDKAKRKIMGEVAAKWASISVITAEDPRTEKVENICQQIAQGLIDKGKSDGKDYYFIYDRGEAIKFAINLAQKGDIVATFGKSHEKSMCYGKREYPWDEFQVVRQSIQNRMKK</sequence>
<gene>
    <name evidence="3" type="ORF">A3D81_03040</name>
</gene>
<dbReference type="PANTHER" id="PTHR23135:SF4">
    <property type="entry name" value="UDP-N-ACETYLMURAMOYL-L-ALANYL-D-GLUTAMATE--2,6-DIAMINOPIMELATE LIGASE MURE HOMOLOG, CHLOROPLASTIC"/>
    <property type="match status" value="1"/>
</dbReference>
<evidence type="ECO:0000313" key="3">
    <source>
        <dbReference type="EMBL" id="OGD92017.1"/>
    </source>
</evidence>
<comment type="caution">
    <text evidence="3">The sequence shown here is derived from an EMBL/GenBank/DDBJ whole genome shotgun (WGS) entry which is preliminary data.</text>
</comment>
<dbReference type="Proteomes" id="UP000178492">
    <property type="component" value="Unassembled WGS sequence"/>
</dbReference>
<dbReference type="AlphaFoldDB" id="A0A1F5GJP7"/>
<proteinExistence type="predicted"/>
<dbReference type="InterPro" id="IPR013221">
    <property type="entry name" value="Mur_ligase_cen"/>
</dbReference>
<dbReference type="InterPro" id="IPR036565">
    <property type="entry name" value="Mur-like_cat_sf"/>
</dbReference>
<protein>
    <recommendedName>
        <fullName evidence="5">UDP-N-acetylmuramyl-tripeptide synthetase</fullName>
    </recommendedName>
</protein>
<dbReference type="Pfam" id="PF02875">
    <property type="entry name" value="Mur_ligase_C"/>
    <property type="match status" value="1"/>
</dbReference>
<evidence type="ECO:0000259" key="1">
    <source>
        <dbReference type="Pfam" id="PF02875"/>
    </source>
</evidence>
<dbReference type="Gene3D" id="3.40.1190.10">
    <property type="entry name" value="Mur-like, catalytic domain"/>
    <property type="match status" value="1"/>
</dbReference>
<evidence type="ECO:0000313" key="4">
    <source>
        <dbReference type="Proteomes" id="UP000178492"/>
    </source>
</evidence>
<dbReference type="PANTHER" id="PTHR23135">
    <property type="entry name" value="MUR LIGASE FAMILY MEMBER"/>
    <property type="match status" value="1"/>
</dbReference>
<organism evidence="3 4">
    <name type="scientific">Candidatus Curtissbacteria bacterium RIFCSPHIGHO2_02_FULL_40_17</name>
    <dbReference type="NCBI Taxonomy" id="1797715"/>
    <lineage>
        <taxon>Bacteria</taxon>
        <taxon>Candidatus Curtissiibacteriota</taxon>
    </lineage>
</organism>
<feature type="domain" description="Mur ligase C-terminal" evidence="1">
    <location>
        <begin position="236"/>
        <end position="369"/>
    </location>
</feature>
<evidence type="ECO:0000259" key="2">
    <source>
        <dbReference type="Pfam" id="PF08245"/>
    </source>
</evidence>
<dbReference type="SUPFAM" id="SSF53623">
    <property type="entry name" value="MurD-like peptide ligases, catalytic domain"/>
    <property type="match status" value="1"/>
</dbReference>
<dbReference type="SUPFAM" id="SSF53244">
    <property type="entry name" value="MurD-like peptide ligases, peptide-binding domain"/>
    <property type="match status" value="1"/>
</dbReference>
<feature type="domain" description="Mur ligase central" evidence="2">
    <location>
        <begin position="33"/>
        <end position="213"/>
    </location>
</feature>
<accession>A0A1F5GJP7</accession>
<dbReference type="InterPro" id="IPR036615">
    <property type="entry name" value="Mur_ligase_C_dom_sf"/>
</dbReference>
<dbReference type="NCBIfam" id="NF001126">
    <property type="entry name" value="PRK00139.1-4"/>
    <property type="match status" value="1"/>
</dbReference>
<dbReference type="STRING" id="1797715.A3D81_03040"/>
<dbReference type="GO" id="GO:0016881">
    <property type="term" value="F:acid-amino acid ligase activity"/>
    <property type="evidence" value="ECO:0007669"/>
    <property type="project" value="InterPro"/>
</dbReference>
<dbReference type="PROSITE" id="PS51257">
    <property type="entry name" value="PROKAR_LIPOPROTEIN"/>
    <property type="match status" value="1"/>
</dbReference>